<reference evidence="1" key="1">
    <citation type="submission" date="2022-04" db="EMBL/GenBank/DDBJ databases">
        <title>Genome of the entomopathogenic fungus Entomophthora muscae.</title>
        <authorList>
            <person name="Elya C."/>
            <person name="Lovett B.R."/>
            <person name="Lee E."/>
            <person name="Macias A.M."/>
            <person name="Hajek A.E."/>
            <person name="De Bivort B.L."/>
            <person name="Kasson M.T."/>
            <person name="De Fine Licht H.H."/>
            <person name="Stajich J.E."/>
        </authorList>
    </citation>
    <scope>NUCLEOTIDE SEQUENCE</scope>
    <source>
        <strain evidence="1">Berkeley</strain>
    </source>
</reference>
<organism evidence="1 2">
    <name type="scientific">Entomophthora muscae</name>
    <dbReference type="NCBI Taxonomy" id="34485"/>
    <lineage>
        <taxon>Eukaryota</taxon>
        <taxon>Fungi</taxon>
        <taxon>Fungi incertae sedis</taxon>
        <taxon>Zoopagomycota</taxon>
        <taxon>Entomophthoromycotina</taxon>
        <taxon>Entomophthoromycetes</taxon>
        <taxon>Entomophthorales</taxon>
        <taxon>Entomophthoraceae</taxon>
        <taxon>Entomophthora</taxon>
    </lineage>
</organism>
<keyword evidence="2" id="KW-1185">Reference proteome</keyword>
<dbReference type="EC" id="2.4.2.29" evidence="1"/>
<sequence length="262" mass="29826">MMLSQQPQPDNGWKKLCTVLLDGIQFIFKSFKPVVSRLDRCIKAHSRPQEQNLFAIIQGGLDPRLRKICVEEMVKRDTPGYAIGGLSGGESKDDFWRVVTLCTDLLPEFKPRYCMGVGYAEDLVVCSALGVDMYDCVFPTRTARFGNALTFGGSLSLKQKQYTHDQLPIEAECDCSTCKKHSRAYLHTIVAKDTVGCHLISVHNLRFQMRLMEGIRKSIICDEFPAFVRKFMKGYYSKEKSYPEWILNALRSVNIELEPFST</sequence>
<protein>
    <submittedName>
        <fullName evidence="1">Queuine tRNA-ribosyltransferase catalytic subunit 1</fullName>
        <ecNumber evidence="1">2.4.2.29</ecNumber>
    </submittedName>
</protein>
<evidence type="ECO:0000313" key="2">
    <source>
        <dbReference type="Proteomes" id="UP001165960"/>
    </source>
</evidence>
<evidence type="ECO:0000313" key="1">
    <source>
        <dbReference type="EMBL" id="KAJ9059744.1"/>
    </source>
</evidence>
<dbReference type="Proteomes" id="UP001165960">
    <property type="component" value="Unassembled WGS sequence"/>
</dbReference>
<keyword evidence="1" id="KW-0808">Transferase</keyword>
<dbReference type="EMBL" id="QTSX02005442">
    <property type="protein sequence ID" value="KAJ9059744.1"/>
    <property type="molecule type" value="Genomic_DNA"/>
</dbReference>
<comment type="caution">
    <text evidence="1">The sequence shown here is derived from an EMBL/GenBank/DDBJ whole genome shotgun (WGS) entry which is preliminary data.</text>
</comment>
<accession>A0ACC2SBV2</accession>
<proteinExistence type="predicted"/>
<name>A0ACC2SBV2_9FUNG</name>
<keyword evidence="1" id="KW-0328">Glycosyltransferase</keyword>
<gene>
    <name evidence="1" type="primary">QTRT1_2</name>
    <name evidence="1" type="ORF">DSO57_1038294</name>
</gene>